<dbReference type="Pfam" id="PF04361">
    <property type="entry name" value="DUF494"/>
    <property type="match status" value="1"/>
</dbReference>
<gene>
    <name evidence="1" type="ORF">E6K81_08350</name>
</gene>
<accession>A0A538U883</accession>
<dbReference type="InterPro" id="IPR007456">
    <property type="entry name" value="Smg"/>
</dbReference>
<dbReference type="Proteomes" id="UP000319771">
    <property type="component" value="Unassembled WGS sequence"/>
</dbReference>
<name>A0A538U883_UNCEI</name>
<comment type="caution">
    <text evidence="1">The sequence shown here is derived from an EMBL/GenBank/DDBJ whole genome shotgun (WGS) entry which is preliminary data.</text>
</comment>
<evidence type="ECO:0000313" key="1">
    <source>
        <dbReference type="EMBL" id="TMQ72104.1"/>
    </source>
</evidence>
<sequence>MTASAGSDPVLRLLDVIAERLEAWLAGDELALESLGEALQGNGLTEEHLQAAILTLKTIAGTLPRVGTAALEEVPGRGVHRMLSPLERESLSPEAWGYLLALRRRGSLDAGQFERVLDRLTATGVRPIEVELVREVAARVALRPAGRDGTLEYGAGDGEVAH</sequence>
<proteinExistence type="predicted"/>
<reference evidence="1 2" key="1">
    <citation type="journal article" date="2019" name="Nat. Microbiol.">
        <title>Mediterranean grassland soil C-N compound turnover is dependent on rainfall and depth, and is mediated by genomically divergent microorganisms.</title>
        <authorList>
            <person name="Diamond S."/>
            <person name="Andeer P.F."/>
            <person name="Li Z."/>
            <person name="Crits-Christoph A."/>
            <person name="Burstein D."/>
            <person name="Anantharaman K."/>
            <person name="Lane K.R."/>
            <person name="Thomas B.C."/>
            <person name="Pan C."/>
            <person name="Northen T.R."/>
            <person name="Banfield J.F."/>
        </authorList>
    </citation>
    <scope>NUCLEOTIDE SEQUENCE [LARGE SCALE GENOMIC DNA]</scope>
    <source>
        <strain evidence="1">WS_11</strain>
    </source>
</reference>
<dbReference type="AlphaFoldDB" id="A0A538U883"/>
<dbReference type="EMBL" id="VBPB01000121">
    <property type="protein sequence ID" value="TMQ72104.1"/>
    <property type="molecule type" value="Genomic_DNA"/>
</dbReference>
<organism evidence="1 2">
    <name type="scientific">Eiseniibacteriota bacterium</name>
    <dbReference type="NCBI Taxonomy" id="2212470"/>
    <lineage>
        <taxon>Bacteria</taxon>
        <taxon>Candidatus Eiseniibacteriota</taxon>
    </lineage>
</organism>
<protein>
    <submittedName>
        <fullName evidence="1">DUF494 domain-containing protein</fullName>
    </submittedName>
</protein>
<evidence type="ECO:0000313" key="2">
    <source>
        <dbReference type="Proteomes" id="UP000319771"/>
    </source>
</evidence>